<feature type="domain" description="NYN" evidence="2">
    <location>
        <begin position="157"/>
        <end position="207"/>
    </location>
</feature>
<evidence type="ECO:0000313" key="3">
    <source>
        <dbReference type="EMBL" id="SUC10595.1"/>
    </source>
</evidence>
<feature type="compositionally biased region" description="Basic residues" evidence="1">
    <location>
        <begin position="260"/>
        <end position="275"/>
    </location>
</feature>
<dbReference type="GO" id="GO:0004540">
    <property type="term" value="F:RNA nuclease activity"/>
    <property type="evidence" value="ECO:0007669"/>
    <property type="project" value="InterPro"/>
</dbReference>
<dbReference type="Gene3D" id="3.40.50.1010">
    <property type="entry name" value="5'-nuclease"/>
    <property type="match status" value="1"/>
</dbReference>
<dbReference type="EMBL" id="UGTV01000015">
    <property type="protein sequence ID" value="SUC10595.1"/>
    <property type="molecule type" value="Genomic_DNA"/>
</dbReference>
<dbReference type="Proteomes" id="UP000254704">
    <property type="component" value="Unassembled WGS sequence"/>
</dbReference>
<dbReference type="CDD" id="cd18722">
    <property type="entry name" value="PIN_NicB-like"/>
    <property type="match status" value="1"/>
</dbReference>
<dbReference type="AlphaFoldDB" id="A0A379EW41"/>
<evidence type="ECO:0000256" key="1">
    <source>
        <dbReference type="SAM" id="MobiDB-lite"/>
    </source>
</evidence>
<reference evidence="3 4" key="1">
    <citation type="submission" date="2018-06" db="EMBL/GenBank/DDBJ databases">
        <authorList>
            <consortium name="Pathogen Informatics"/>
            <person name="Doyle S."/>
        </authorList>
    </citation>
    <scope>NUCLEOTIDE SEQUENCE [LARGE SCALE GENOMIC DNA]</scope>
    <source>
        <strain evidence="3 4">NCTC11621</strain>
    </source>
</reference>
<dbReference type="RefSeq" id="WP_115323217.1">
    <property type="nucleotide sequence ID" value="NZ_UGTV01000015.1"/>
</dbReference>
<accession>A0A379EW41</accession>
<evidence type="ECO:0000313" key="4">
    <source>
        <dbReference type="Proteomes" id="UP000254704"/>
    </source>
</evidence>
<protein>
    <submittedName>
        <fullName evidence="3">NYN domain</fullName>
    </submittedName>
</protein>
<dbReference type="Pfam" id="PF01936">
    <property type="entry name" value="NYN"/>
    <property type="match status" value="1"/>
</dbReference>
<organism evidence="3 4">
    <name type="scientific">Pasteurella canis</name>
    <dbReference type="NCBI Taxonomy" id="753"/>
    <lineage>
        <taxon>Bacteria</taxon>
        <taxon>Pseudomonadati</taxon>
        <taxon>Pseudomonadota</taxon>
        <taxon>Gammaproteobacteria</taxon>
        <taxon>Pasteurellales</taxon>
        <taxon>Pasteurellaceae</taxon>
        <taxon>Pasteurella</taxon>
    </lineage>
</organism>
<dbReference type="InterPro" id="IPR021139">
    <property type="entry name" value="NYN"/>
</dbReference>
<feature type="region of interest" description="Disordered" evidence="1">
    <location>
        <begin position="249"/>
        <end position="275"/>
    </location>
</feature>
<feature type="compositionally biased region" description="Basic and acidic residues" evidence="1">
    <location>
        <begin position="249"/>
        <end position="259"/>
    </location>
</feature>
<name>A0A379EW41_9PAST</name>
<evidence type="ECO:0000259" key="2">
    <source>
        <dbReference type="Pfam" id="PF01936"/>
    </source>
</evidence>
<gene>
    <name evidence="3" type="ORF">NCTC11621_01657</name>
</gene>
<proteinExistence type="predicted"/>
<sequence>MKKTAILIDGGFFFAKVGFFIRKYFKTLDVTADHLIDLMWKMVKFHIEIERGQHTGREPHELYRIYYYDSPPLDKQVRLPHPEKGQTSPRDKNFKAEPMNKLRTEFHTKLKGTRKTALRMGKLQSTDWKLNDNTLKDLRNGRRKWEDLTNSDWYYEVNQKGVDVKLGMDITILSYEKLVDVIVLVAGDSDFVPAAKQARIKGVDFILNPLKQEISSELSEHIDGIQSFSIGVGLAEVLKCTPDNNPEWWQEHQQKIENKRKSKKKDKSKPRKSKN</sequence>